<protein>
    <recommendedName>
        <fullName evidence="3">FAD dependent oxidoreductase domain-containing protein</fullName>
    </recommendedName>
</protein>
<organism evidence="1 2">
    <name type="scientific">Ectothiorhodospira haloalkaliphila</name>
    <dbReference type="NCBI Taxonomy" id="421628"/>
    <lineage>
        <taxon>Bacteria</taxon>
        <taxon>Pseudomonadati</taxon>
        <taxon>Pseudomonadota</taxon>
        <taxon>Gammaproteobacteria</taxon>
        <taxon>Chromatiales</taxon>
        <taxon>Ectothiorhodospiraceae</taxon>
        <taxon>Ectothiorhodospira</taxon>
    </lineage>
</organism>
<evidence type="ECO:0008006" key="3">
    <source>
        <dbReference type="Google" id="ProtNLM"/>
    </source>
</evidence>
<dbReference type="KEGG" id="hhc:M911_04840"/>
<dbReference type="PATRIC" id="fig|1354791.3.peg.1353"/>
<dbReference type="AlphaFoldDB" id="W8KHK2"/>
<gene>
    <name evidence="1" type="ORF">M911_04840</name>
</gene>
<dbReference type="HOGENOM" id="CLU_197849_0_0_6"/>
<proteinExistence type="predicted"/>
<name>W8KHK2_9GAMM</name>
<evidence type="ECO:0000313" key="1">
    <source>
        <dbReference type="EMBL" id="AHK78618.1"/>
    </source>
</evidence>
<dbReference type="EMBL" id="CP007268">
    <property type="protein sequence ID" value="AHK78618.1"/>
    <property type="molecule type" value="Genomic_DNA"/>
</dbReference>
<sequence length="60" mass="6286">MTPESALILGSTCHDNLFLNMGHGTLGWTMSLGSSRFVADLVFGHSTGIDSDGLGLGRYA</sequence>
<reference evidence="1 2" key="1">
    <citation type="journal article" date="2014" name="J Genomics">
        <title>Draft Genome Sequence of the Extremely Halophilic Phototrophic Purple Sulfur Bacterium Halorhodospira halochloris.</title>
        <authorList>
            <person name="Singh K.S."/>
            <person name="Kirksey J."/>
            <person name="Hoff W.D."/>
            <person name="Deole R."/>
        </authorList>
    </citation>
    <scope>NUCLEOTIDE SEQUENCE [LARGE SCALE GENOMIC DNA]</scope>
    <source>
        <strain evidence="1 2">A</strain>
    </source>
</reference>
<dbReference type="Proteomes" id="UP000019442">
    <property type="component" value="Chromosome"/>
</dbReference>
<accession>W8KHK2</accession>
<reference evidence="2" key="2">
    <citation type="submission" date="2014-02" db="EMBL/GenBank/DDBJ databases">
        <title>Draft Genome Sequence of extremely halophilic bacteria Halorhodospira halochloris.</title>
        <authorList>
            <person name="Singh K.S."/>
        </authorList>
    </citation>
    <scope>NUCLEOTIDE SEQUENCE [LARGE SCALE GENOMIC DNA]</scope>
    <source>
        <strain evidence="2">A</strain>
    </source>
</reference>
<keyword evidence="2" id="KW-1185">Reference proteome</keyword>
<evidence type="ECO:0000313" key="2">
    <source>
        <dbReference type="Proteomes" id="UP000019442"/>
    </source>
</evidence>